<keyword evidence="3" id="KW-1185">Reference proteome</keyword>
<keyword evidence="1" id="KW-1133">Transmembrane helix</keyword>
<evidence type="ECO:0000313" key="2">
    <source>
        <dbReference type="EMBL" id="KAG2183351.1"/>
    </source>
</evidence>
<evidence type="ECO:0000256" key="1">
    <source>
        <dbReference type="SAM" id="Phobius"/>
    </source>
</evidence>
<proteinExistence type="predicted"/>
<accession>A0A8H7UF22</accession>
<evidence type="ECO:0000313" key="3">
    <source>
        <dbReference type="Proteomes" id="UP000654370"/>
    </source>
</evidence>
<name>A0A8H7UF22_MORIS</name>
<feature type="transmembrane region" description="Helical" evidence="1">
    <location>
        <begin position="7"/>
        <end position="24"/>
    </location>
</feature>
<dbReference type="AlphaFoldDB" id="A0A8H7UF22"/>
<keyword evidence="1" id="KW-0472">Membrane</keyword>
<dbReference type="Proteomes" id="UP000654370">
    <property type="component" value="Unassembled WGS sequence"/>
</dbReference>
<dbReference type="OrthoDB" id="2327265at2759"/>
<gene>
    <name evidence="2" type="ORF">INT43_006356</name>
</gene>
<protein>
    <submittedName>
        <fullName evidence="2">Uncharacterized protein</fullName>
    </submittedName>
</protein>
<dbReference type="EMBL" id="JAEPQZ010000003">
    <property type="protein sequence ID" value="KAG2183351.1"/>
    <property type="molecule type" value="Genomic_DNA"/>
</dbReference>
<comment type="caution">
    <text evidence="2">The sequence shown here is derived from an EMBL/GenBank/DDBJ whole genome shotgun (WGS) entry which is preliminary data.</text>
</comment>
<keyword evidence="1" id="KW-0812">Transmembrane</keyword>
<sequence>MLKRRRILVILAIVIGYQLISTIVKSRKEKQRHYDIEKQLEDERSHEHSQTADFHTIEVFPSRSFFGTDVIISGQLAKPPAGGMTGMPYDVVTEFKAVWIGIDGEADIYKLCDIYSDGKLPKPHGQFPVNLPIRRKDVKQEKGIWNYSIRSGHEIARYGGFQLCVYDPAEAGPDGKLGRYVYTGSKLGIDDVHRYGLYMITQLNPDLAGDERSDTLQVLRQKLNNPAIAEIHFLQEDEDITVFPDDVIRHPKFRFTVVGSPLTYAHVVEYGSRFLTDYRILYAPLEVAVDESLFHFTEISPSAFYSHLYAISAQIPSDDSITTPALSAFVFIPSQLGQLHPKEIEVLGDKANEYRLESSKLSRSVSAMEASSRINGPHFVERVREWYPKVLVVDPSRLIHVTDPISGRGRAQSIYSGAVELTHPDWKDPSLSEKKRSWFL</sequence>
<reference evidence="2" key="1">
    <citation type="submission" date="2020-12" db="EMBL/GenBank/DDBJ databases">
        <title>Metabolic potential, ecology and presence of endohyphal bacteria is reflected in genomic diversity of Mucoromycotina.</title>
        <authorList>
            <person name="Muszewska A."/>
            <person name="Okrasinska A."/>
            <person name="Steczkiewicz K."/>
            <person name="Drgas O."/>
            <person name="Orlowska M."/>
            <person name="Perlinska-Lenart U."/>
            <person name="Aleksandrzak-Piekarczyk T."/>
            <person name="Szatraj K."/>
            <person name="Zielenkiewicz U."/>
            <person name="Pilsyk S."/>
            <person name="Malc E."/>
            <person name="Mieczkowski P."/>
            <person name="Kruszewska J.S."/>
            <person name="Biernat P."/>
            <person name="Pawlowska J."/>
        </authorList>
    </citation>
    <scope>NUCLEOTIDE SEQUENCE</scope>
    <source>
        <strain evidence="2">WA0000067209</strain>
    </source>
</reference>
<organism evidence="2 3">
    <name type="scientific">Mortierella isabellina</name>
    <name type="common">Filamentous fungus</name>
    <name type="synonym">Umbelopsis isabellina</name>
    <dbReference type="NCBI Taxonomy" id="91625"/>
    <lineage>
        <taxon>Eukaryota</taxon>
        <taxon>Fungi</taxon>
        <taxon>Fungi incertae sedis</taxon>
        <taxon>Mucoromycota</taxon>
        <taxon>Mucoromycotina</taxon>
        <taxon>Umbelopsidomycetes</taxon>
        <taxon>Umbelopsidales</taxon>
        <taxon>Umbelopsidaceae</taxon>
        <taxon>Umbelopsis</taxon>
    </lineage>
</organism>